<dbReference type="GO" id="GO:0070390">
    <property type="term" value="C:transcription export complex 2"/>
    <property type="evidence" value="ECO:0007669"/>
    <property type="project" value="TreeGrafter"/>
</dbReference>
<dbReference type="Gene3D" id="1.25.40.990">
    <property type="match status" value="1"/>
</dbReference>
<dbReference type="GO" id="GO:0005737">
    <property type="term" value="C:cytoplasm"/>
    <property type="evidence" value="ECO:0007669"/>
    <property type="project" value="TreeGrafter"/>
</dbReference>
<proteinExistence type="predicted"/>
<evidence type="ECO:0000259" key="1">
    <source>
        <dbReference type="Pfam" id="PF03399"/>
    </source>
</evidence>
<reference evidence="2 3" key="1">
    <citation type="journal article" date="2015" name="Genome Biol. Evol.">
        <title>The genome of winter moth (Operophtera brumata) provides a genomic perspective on sexual dimorphism and phenology.</title>
        <authorList>
            <person name="Derks M.F."/>
            <person name="Smit S."/>
            <person name="Salis L."/>
            <person name="Schijlen E."/>
            <person name="Bossers A."/>
            <person name="Mateman C."/>
            <person name="Pijl A.S."/>
            <person name="de Ridder D."/>
            <person name="Groenen M.A."/>
            <person name="Visser M.E."/>
            <person name="Megens H.J."/>
        </authorList>
    </citation>
    <scope>NUCLEOTIDE SEQUENCE [LARGE SCALE GENOMIC DNA]</scope>
    <source>
        <strain evidence="2">WM2013NL</strain>
        <tissue evidence="2">Head and thorax</tissue>
    </source>
</reference>
<organism evidence="2 3">
    <name type="scientific">Operophtera brumata</name>
    <name type="common">Winter moth</name>
    <name type="synonym">Phalaena brumata</name>
    <dbReference type="NCBI Taxonomy" id="104452"/>
    <lineage>
        <taxon>Eukaryota</taxon>
        <taxon>Metazoa</taxon>
        <taxon>Ecdysozoa</taxon>
        <taxon>Arthropoda</taxon>
        <taxon>Hexapoda</taxon>
        <taxon>Insecta</taxon>
        <taxon>Pterygota</taxon>
        <taxon>Neoptera</taxon>
        <taxon>Endopterygota</taxon>
        <taxon>Lepidoptera</taxon>
        <taxon>Glossata</taxon>
        <taxon>Ditrysia</taxon>
        <taxon>Geometroidea</taxon>
        <taxon>Geometridae</taxon>
        <taxon>Larentiinae</taxon>
        <taxon>Operophtera</taxon>
    </lineage>
</organism>
<accession>A0A0L7KM19</accession>
<dbReference type="PANTHER" id="PTHR12436">
    <property type="entry name" value="80 KDA MCM3-ASSOCIATED PROTEIN"/>
    <property type="match status" value="1"/>
</dbReference>
<dbReference type="InterPro" id="IPR045107">
    <property type="entry name" value="SAC3/GANP/THP3"/>
</dbReference>
<keyword evidence="3" id="KW-1185">Reference proteome</keyword>
<dbReference type="AlphaFoldDB" id="A0A0L7KM19"/>
<gene>
    <name evidence="2" type="ORF">OBRU01_24397</name>
</gene>
<feature type="non-terminal residue" evidence="2">
    <location>
        <position position="234"/>
    </location>
</feature>
<dbReference type="Pfam" id="PF03399">
    <property type="entry name" value="SAC3_GANP"/>
    <property type="match status" value="1"/>
</dbReference>
<dbReference type="InterPro" id="IPR005062">
    <property type="entry name" value="SAC3/GANP/THP3_conserved"/>
</dbReference>
<name>A0A0L7KM19_OPEBR</name>
<evidence type="ECO:0000313" key="3">
    <source>
        <dbReference type="Proteomes" id="UP000037510"/>
    </source>
</evidence>
<dbReference type="EMBL" id="JTDY01008863">
    <property type="protein sequence ID" value="KOB64357.1"/>
    <property type="molecule type" value="Genomic_DNA"/>
</dbReference>
<dbReference type="Proteomes" id="UP000037510">
    <property type="component" value="Unassembled WGS sequence"/>
</dbReference>
<protein>
    <submittedName>
        <fullName evidence="2">80 kDa MCM3-associated protein</fullName>
    </submittedName>
</protein>
<dbReference type="GO" id="GO:0006406">
    <property type="term" value="P:mRNA export from nucleus"/>
    <property type="evidence" value="ECO:0007669"/>
    <property type="project" value="TreeGrafter"/>
</dbReference>
<sequence length="234" mass="26709">MEVTVPIPDILTVKNTEECVDDCEVVFLEDEGVPPSPYHSTPLKMCRRIRERMVHVLEKIGTKTQLVKSYSRSAADSNMVVPQHLRPFNVLRVTVAYLLFELYGLPLNDFDPVLHKKYLLECLKWFLSCCDDTKDLEDYSDEEVMPSGLCDLMATMDIEPGNKLACDRVLMECLRALKVLSLAYDSRRLAVPSAVLRRWLALSSDAETRDVCRHYGLAVADDSIRFDKDMLKTD</sequence>
<comment type="caution">
    <text evidence="2">The sequence shown here is derived from an EMBL/GenBank/DDBJ whole genome shotgun (WGS) entry which is preliminary data.</text>
</comment>
<evidence type="ECO:0000313" key="2">
    <source>
        <dbReference type="EMBL" id="KOB64357.1"/>
    </source>
</evidence>
<dbReference type="PANTHER" id="PTHR12436:SF3">
    <property type="entry name" value="GERMINAL-CENTER ASSOCIATED NUCLEAR PROTEIN"/>
    <property type="match status" value="1"/>
</dbReference>
<feature type="domain" description="SAC3/GANP/THP3 conserved" evidence="1">
    <location>
        <begin position="46"/>
        <end position="102"/>
    </location>
</feature>